<dbReference type="PANTHER" id="PTHR32018">
    <property type="entry name" value="RHAMNOGALACTURONATE LYASE FAMILY PROTEIN"/>
    <property type="match status" value="1"/>
</dbReference>
<dbReference type="OrthoDB" id="2130367at2759"/>
<reference evidence="2" key="1">
    <citation type="journal article" date="2017" name="Cell">
        <title>Insights into land plant evolution garnered from the Marchantia polymorpha genome.</title>
        <authorList>
            <person name="Bowman J.L."/>
            <person name="Kohchi T."/>
            <person name="Yamato K.T."/>
            <person name="Jenkins J."/>
            <person name="Shu S."/>
            <person name="Ishizaki K."/>
            <person name="Yamaoka S."/>
            <person name="Nishihama R."/>
            <person name="Nakamura Y."/>
            <person name="Berger F."/>
            <person name="Adam C."/>
            <person name="Aki S.S."/>
            <person name="Althoff F."/>
            <person name="Araki T."/>
            <person name="Arteaga-Vazquez M.A."/>
            <person name="Balasubrmanian S."/>
            <person name="Barry K."/>
            <person name="Bauer D."/>
            <person name="Boehm C.R."/>
            <person name="Briginshaw L."/>
            <person name="Caballero-Perez J."/>
            <person name="Catarino B."/>
            <person name="Chen F."/>
            <person name="Chiyoda S."/>
            <person name="Chovatia M."/>
            <person name="Davies K.M."/>
            <person name="Delmans M."/>
            <person name="Demura T."/>
            <person name="Dierschke T."/>
            <person name="Dolan L."/>
            <person name="Dorantes-Acosta A.E."/>
            <person name="Eklund D.M."/>
            <person name="Florent S.N."/>
            <person name="Flores-Sandoval E."/>
            <person name="Fujiyama A."/>
            <person name="Fukuzawa H."/>
            <person name="Galik B."/>
            <person name="Grimanelli D."/>
            <person name="Grimwood J."/>
            <person name="Grossniklaus U."/>
            <person name="Hamada T."/>
            <person name="Haseloff J."/>
            <person name="Hetherington A.J."/>
            <person name="Higo A."/>
            <person name="Hirakawa Y."/>
            <person name="Hundley H.N."/>
            <person name="Ikeda Y."/>
            <person name="Inoue K."/>
            <person name="Inoue S.I."/>
            <person name="Ishida S."/>
            <person name="Jia Q."/>
            <person name="Kakita M."/>
            <person name="Kanazawa T."/>
            <person name="Kawai Y."/>
            <person name="Kawashima T."/>
            <person name="Kennedy M."/>
            <person name="Kinose K."/>
            <person name="Kinoshita T."/>
            <person name="Kohara Y."/>
            <person name="Koide E."/>
            <person name="Komatsu K."/>
            <person name="Kopischke S."/>
            <person name="Kubo M."/>
            <person name="Kyozuka J."/>
            <person name="Lagercrantz U."/>
            <person name="Lin S.S."/>
            <person name="Lindquist E."/>
            <person name="Lipzen A.M."/>
            <person name="Lu C.W."/>
            <person name="De Luna E."/>
            <person name="Martienssen R.A."/>
            <person name="Minamino N."/>
            <person name="Mizutani M."/>
            <person name="Mizutani M."/>
            <person name="Mochizuki N."/>
            <person name="Monte I."/>
            <person name="Mosher R."/>
            <person name="Nagasaki H."/>
            <person name="Nakagami H."/>
            <person name="Naramoto S."/>
            <person name="Nishitani K."/>
            <person name="Ohtani M."/>
            <person name="Okamoto T."/>
            <person name="Okumura M."/>
            <person name="Phillips J."/>
            <person name="Pollak B."/>
            <person name="Reinders A."/>
            <person name="Rovekamp M."/>
            <person name="Sano R."/>
            <person name="Sawa S."/>
            <person name="Schmid M.W."/>
            <person name="Shirakawa M."/>
            <person name="Solano R."/>
            <person name="Spunde A."/>
            <person name="Suetsugu N."/>
            <person name="Sugano S."/>
            <person name="Sugiyama A."/>
            <person name="Sun R."/>
            <person name="Suzuki Y."/>
            <person name="Takenaka M."/>
            <person name="Takezawa D."/>
            <person name="Tomogane H."/>
            <person name="Tsuzuki M."/>
            <person name="Ueda T."/>
            <person name="Umeda M."/>
            <person name="Ward J.M."/>
            <person name="Watanabe Y."/>
            <person name="Yazaki K."/>
            <person name="Yokoyama R."/>
            <person name="Yoshitake Y."/>
            <person name="Yotsui I."/>
            <person name="Zachgo S."/>
            <person name="Schmutz J."/>
        </authorList>
    </citation>
    <scope>NUCLEOTIDE SEQUENCE [LARGE SCALE GENOMIC DNA]</scope>
    <source>
        <strain evidence="2">Tak-1</strain>
    </source>
</reference>
<sequence length="151" mass="17016">MINATQVVLDNGTVQIIITKPGGNVAGVKYGGMDNVLDASYKDSSRGYWDMNWNVASGSDTYDLFVLLRGNSGFYTYSIYTRPTGWPDFDLNQLRIVFKRRSDNFQYMAVADNKLRLMPSHNDLTDARSQQLGYKEARLLTNPIESSLKGQ</sequence>
<dbReference type="AlphaFoldDB" id="A0A2R6VXR2"/>
<proteinExistence type="predicted"/>
<evidence type="ECO:0000313" key="2">
    <source>
        <dbReference type="Proteomes" id="UP000244005"/>
    </source>
</evidence>
<dbReference type="InterPro" id="IPR051850">
    <property type="entry name" value="Polysacch_Lyase_4"/>
</dbReference>
<dbReference type="Pfam" id="PF06045">
    <property type="entry name" value="Rhamnogal_lyase"/>
    <property type="match status" value="2"/>
</dbReference>
<name>A0A2R6VXR2_MARPO</name>
<evidence type="ECO:0000313" key="1">
    <source>
        <dbReference type="EMBL" id="PTQ26402.1"/>
    </source>
</evidence>
<evidence type="ECO:0008006" key="3">
    <source>
        <dbReference type="Google" id="ProtNLM"/>
    </source>
</evidence>
<dbReference type="OMA" id="WTRANEK"/>
<organism evidence="1 2">
    <name type="scientific">Marchantia polymorpha</name>
    <name type="common">Common liverwort</name>
    <name type="synonym">Marchantia aquatica</name>
    <dbReference type="NCBI Taxonomy" id="3197"/>
    <lineage>
        <taxon>Eukaryota</taxon>
        <taxon>Viridiplantae</taxon>
        <taxon>Streptophyta</taxon>
        <taxon>Embryophyta</taxon>
        <taxon>Marchantiophyta</taxon>
        <taxon>Marchantiopsida</taxon>
        <taxon>Marchantiidae</taxon>
        <taxon>Marchantiales</taxon>
        <taxon>Marchantiaceae</taxon>
        <taxon>Marchantia</taxon>
    </lineage>
</organism>
<dbReference type="Proteomes" id="UP000244005">
    <property type="component" value="Unassembled WGS sequence"/>
</dbReference>
<keyword evidence="2" id="KW-1185">Reference proteome</keyword>
<dbReference type="PANTHER" id="PTHR32018:SF1">
    <property type="entry name" value="RHAMNOGALACTURONAN ENDOLYASE"/>
    <property type="match status" value="1"/>
</dbReference>
<accession>A0A2R6VXR2</accession>
<protein>
    <recommendedName>
        <fullName evidence="3">Rhamnogalacturonan lyase domain-containing protein</fullName>
    </recommendedName>
</protein>
<dbReference type="InterPro" id="IPR010325">
    <property type="entry name" value="Rhamnogal_lyase"/>
</dbReference>
<dbReference type="EMBL" id="KZ774211">
    <property type="protein sequence ID" value="PTQ26402.1"/>
    <property type="molecule type" value="Genomic_DNA"/>
</dbReference>
<gene>
    <name evidence="1" type="ORF">MARPO_1996s0001</name>
</gene>
<feature type="non-terminal residue" evidence="1">
    <location>
        <position position="151"/>
    </location>
</feature>